<dbReference type="AlphaFoldDB" id="A0A2V2UKQ5"/>
<dbReference type="VEuPathDB" id="TriTrypDB:TcBrA4_0019040"/>
<dbReference type="VEuPathDB" id="TriTrypDB:C4B63_199g21"/>
<accession>A0A2V2UKQ5</accession>
<dbReference type="VEuPathDB" id="TriTrypDB:TcCL_Unassigned06623"/>
<dbReference type="VEuPathDB" id="TriTrypDB:ECC02_003111"/>
<dbReference type="Gene3D" id="3.40.50.720">
    <property type="entry name" value="NAD(P)-binding Rossmann-like Domain"/>
    <property type="match status" value="1"/>
</dbReference>
<name>A0A2V2UKQ5_TRYCR</name>
<dbReference type="Proteomes" id="UP000246121">
    <property type="component" value="Unassembled WGS sequence"/>
</dbReference>
<evidence type="ECO:0000313" key="1">
    <source>
        <dbReference type="EMBL" id="PWU84835.1"/>
    </source>
</evidence>
<dbReference type="VEuPathDB" id="TriTrypDB:C3747_59g5"/>
<dbReference type="VEuPathDB" id="TriTrypDB:TcCLB.507623.50"/>
<dbReference type="VEuPathDB" id="TriTrypDB:TcYC6_0063970"/>
<dbReference type="VEuPathDB" id="TriTrypDB:BCY84_05323"/>
<proteinExistence type="predicted"/>
<gene>
    <name evidence="1" type="ORF">C4B63_199g21</name>
</gene>
<dbReference type="VEuPathDB" id="TriTrypDB:TCDM_10841"/>
<dbReference type="VEuPathDB" id="TriTrypDB:TCSYLVIO_000010"/>
<sequence length="153" mass="16311">MSHCLTSCVSRLGVVYSLAVRQVALALRRCKLAKYAGMYVLASCSTVNVAYVKSLGADYVFDYTASDVVGECLAHTRGFGVGLRAGGCRCRAGGTSCRRPAVWVALSAFFLSICQYPVRCSSAGSCRYVTSALLGCTPTPSHAATSDTWWKRA</sequence>
<protein>
    <submittedName>
        <fullName evidence="1">Putative oxidoreductase</fullName>
    </submittedName>
</protein>
<comment type="caution">
    <text evidence="1">The sequence shown here is derived from an EMBL/GenBank/DDBJ whole genome shotgun (WGS) entry which is preliminary data.</text>
</comment>
<organism evidence="1 2">
    <name type="scientific">Trypanosoma cruzi</name>
    <dbReference type="NCBI Taxonomy" id="5693"/>
    <lineage>
        <taxon>Eukaryota</taxon>
        <taxon>Discoba</taxon>
        <taxon>Euglenozoa</taxon>
        <taxon>Kinetoplastea</taxon>
        <taxon>Metakinetoplastina</taxon>
        <taxon>Trypanosomatida</taxon>
        <taxon>Trypanosomatidae</taxon>
        <taxon>Trypanosoma</taxon>
        <taxon>Schizotrypanum</taxon>
    </lineage>
</organism>
<dbReference type="VEuPathDB" id="TriTrypDB:TcG_08793"/>
<dbReference type="SUPFAM" id="SSF51735">
    <property type="entry name" value="NAD(P)-binding Rossmann-fold domains"/>
    <property type="match status" value="1"/>
</dbReference>
<dbReference type="EMBL" id="PRFA01000199">
    <property type="protein sequence ID" value="PWU84835.1"/>
    <property type="molecule type" value="Genomic_DNA"/>
</dbReference>
<dbReference type="VEuPathDB" id="TriTrypDB:TcCLB.505943.20"/>
<dbReference type="InterPro" id="IPR036291">
    <property type="entry name" value="NAD(P)-bd_dom_sf"/>
</dbReference>
<reference evidence="1 2" key="1">
    <citation type="journal article" date="2018" name="Microb. Genom.">
        <title>Expanding an expanded genome: long-read sequencing of Trypanosoma cruzi.</title>
        <authorList>
            <person name="Berna L."/>
            <person name="Rodriguez M."/>
            <person name="Chiribao M.L."/>
            <person name="Parodi-Talice A."/>
            <person name="Pita S."/>
            <person name="Rijo G."/>
            <person name="Alvarez-Valin F."/>
            <person name="Robello C."/>
        </authorList>
    </citation>
    <scope>NUCLEOTIDE SEQUENCE [LARGE SCALE GENOMIC DNA]</scope>
    <source>
        <strain evidence="1 2">Dm28c</strain>
    </source>
</reference>
<evidence type="ECO:0000313" key="2">
    <source>
        <dbReference type="Proteomes" id="UP000246121"/>
    </source>
</evidence>